<sequence>MARETKVPIQGTRPDETAIATSRERCDGVQVGNRTERIRRRAYELWEREGSPPGQHDDHWLQAEREILDGNDELKTDDDSDLDTMLESARQHSDAVITDPGGAEKRETTPAVDEQTGQFKRRQ</sequence>
<dbReference type="InterPro" id="IPR021327">
    <property type="entry name" value="DUF2934"/>
</dbReference>
<dbReference type="Proteomes" id="UP000019443">
    <property type="component" value="Plasmid pLPU83c"/>
</dbReference>
<feature type="compositionally biased region" description="Acidic residues" evidence="1">
    <location>
        <begin position="75"/>
        <end position="84"/>
    </location>
</feature>
<geneLocation type="plasmid" evidence="2 3">
    <name>pLPU83c</name>
</geneLocation>
<protein>
    <recommendedName>
        <fullName evidence="4">DUF2934 domain-containing protein</fullName>
    </recommendedName>
</protein>
<dbReference type="AlphaFoldDB" id="W6RQJ5"/>
<proteinExistence type="predicted"/>
<evidence type="ECO:0000256" key="1">
    <source>
        <dbReference type="SAM" id="MobiDB-lite"/>
    </source>
</evidence>
<evidence type="ECO:0000313" key="2">
    <source>
        <dbReference type="EMBL" id="CDM61138.1"/>
    </source>
</evidence>
<dbReference type="KEGG" id="rhl:LPU83_pLPU83c_0576"/>
<name>W6RQJ5_9HYPH</name>
<dbReference type="Pfam" id="PF11154">
    <property type="entry name" value="DUF2934"/>
    <property type="match status" value="1"/>
</dbReference>
<accession>W6RQJ5</accession>
<dbReference type="RefSeq" id="WP_040680815.1">
    <property type="nucleotide sequence ID" value="NZ_HG916854.1"/>
</dbReference>
<reference evidence="2" key="1">
    <citation type="submission" date="2013-11" db="EMBL/GenBank/DDBJ databases">
        <title>Draft genome sequence of the broad-host-range Rhizobium sp. LPU83 strain, a member of the low-genetic diversity Oregon-like Rhizobium sp. group.</title>
        <authorList>
            <person name="Wibberg D."/>
            <person name="Puehler A."/>
            <person name="Schlueter A."/>
        </authorList>
    </citation>
    <scope>NUCLEOTIDE SEQUENCE [LARGE SCALE GENOMIC DNA]</scope>
    <source>
        <strain evidence="2">LPU83</strain>
        <plasmid evidence="2">pLPU83c</plasmid>
    </source>
</reference>
<dbReference type="PATRIC" id="fig|348824.6.peg.5325"/>
<keyword evidence="2" id="KW-0614">Plasmid</keyword>
<organism evidence="2 3">
    <name type="scientific">Rhizobium favelukesii</name>
    <dbReference type="NCBI Taxonomy" id="348824"/>
    <lineage>
        <taxon>Bacteria</taxon>
        <taxon>Pseudomonadati</taxon>
        <taxon>Pseudomonadota</taxon>
        <taxon>Alphaproteobacteria</taxon>
        <taxon>Hyphomicrobiales</taxon>
        <taxon>Rhizobiaceae</taxon>
        <taxon>Rhizobium/Agrobacterium group</taxon>
        <taxon>Rhizobium</taxon>
    </lineage>
</organism>
<keyword evidence="3" id="KW-1185">Reference proteome</keyword>
<dbReference type="HOGENOM" id="CLU_2094884_0_0_5"/>
<gene>
    <name evidence="2" type="ORF">LPU83_pLPU83c_0576</name>
</gene>
<feature type="region of interest" description="Disordered" evidence="1">
    <location>
        <begin position="70"/>
        <end position="123"/>
    </location>
</feature>
<dbReference type="EMBL" id="HG916854">
    <property type="protein sequence ID" value="CDM61138.1"/>
    <property type="molecule type" value="Genomic_DNA"/>
</dbReference>
<evidence type="ECO:0000313" key="3">
    <source>
        <dbReference type="Proteomes" id="UP000019443"/>
    </source>
</evidence>
<evidence type="ECO:0008006" key="4">
    <source>
        <dbReference type="Google" id="ProtNLM"/>
    </source>
</evidence>